<feature type="compositionally biased region" description="Polar residues" evidence="1">
    <location>
        <begin position="1"/>
        <end position="13"/>
    </location>
</feature>
<dbReference type="AlphaFoldDB" id="A0ABD2BNR7"/>
<proteinExistence type="predicted"/>
<dbReference type="Proteomes" id="UP001607302">
    <property type="component" value="Unassembled WGS sequence"/>
</dbReference>
<accession>A0ABD2BNR7</accession>
<feature type="compositionally biased region" description="Acidic residues" evidence="1">
    <location>
        <begin position="15"/>
        <end position="34"/>
    </location>
</feature>
<name>A0ABD2BNR7_VESSQ</name>
<evidence type="ECO:0000313" key="2">
    <source>
        <dbReference type="EMBL" id="KAL2734219.1"/>
    </source>
</evidence>
<keyword evidence="3" id="KW-1185">Reference proteome</keyword>
<comment type="caution">
    <text evidence="2">The sequence shown here is derived from an EMBL/GenBank/DDBJ whole genome shotgun (WGS) entry which is preliminary data.</text>
</comment>
<dbReference type="EMBL" id="JAUDFV010000074">
    <property type="protein sequence ID" value="KAL2734219.1"/>
    <property type="molecule type" value="Genomic_DNA"/>
</dbReference>
<gene>
    <name evidence="2" type="ORF">V1478_003917</name>
</gene>
<reference evidence="2 3" key="1">
    <citation type="journal article" date="2024" name="Ann. Entomol. Soc. Am.">
        <title>Genomic analyses of the southern and eastern yellowjacket wasps (Hymenoptera: Vespidae) reveal evolutionary signatures of social life.</title>
        <authorList>
            <person name="Catto M.A."/>
            <person name="Caine P.B."/>
            <person name="Orr S.E."/>
            <person name="Hunt B.G."/>
            <person name="Goodisman M.A.D."/>
        </authorList>
    </citation>
    <scope>NUCLEOTIDE SEQUENCE [LARGE SCALE GENOMIC DNA]</scope>
    <source>
        <strain evidence="2">233</strain>
        <tissue evidence="2">Head and thorax</tissue>
    </source>
</reference>
<sequence>MQTALRLTSQRSLNDNDDDDDDDDGDNGDGDGDDSQLLYFDYVVEIPFAVRTMKEATKCSGREHRKAKNRYQGSLSWLLAFDEKEMARMLPLEMSQNEL</sequence>
<evidence type="ECO:0000313" key="3">
    <source>
        <dbReference type="Proteomes" id="UP001607302"/>
    </source>
</evidence>
<organism evidence="2 3">
    <name type="scientific">Vespula squamosa</name>
    <name type="common">Southern yellow jacket</name>
    <name type="synonym">Wasp</name>
    <dbReference type="NCBI Taxonomy" id="30214"/>
    <lineage>
        <taxon>Eukaryota</taxon>
        <taxon>Metazoa</taxon>
        <taxon>Ecdysozoa</taxon>
        <taxon>Arthropoda</taxon>
        <taxon>Hexapoda</taxon>
        <taxon>Insecta</taxon>
        <taxon>Pterygota</taxon>
        <taxon>Neoptera</taxon>
        <taxon>Endopterygota</taxon>
        <taxon>Hymenoptera</taxon>
        <taxon>Apocrita</taxon>
        <taxon>Aculeata</taxon>
        <taxon>Vespoidea</taxon>
        <taxon>Vespidae</taxon>
        <taxon>Vespinae</taxon>
        <taxon>Vespula</taxon>
    </lineage>
</organism>
<feature type="region of interest" description="Disordered" evidence="1">
    <location>
        <begin position="1"/>
        <end position="36"/>
    </location>
</feature>
<evidence type="ECO:0000256" key="1">
    <source>
        <dbReference type="SAM" id="MobiDB-lite"/>
    </source>
</evidence>
<protein>
    <submittedName>
        <fullName evidence="2">Uncharacterized protein</fullName>
    </submittedName>
</protein>